<evidence type="ECO:0000313" key="1">
    <source>
        <dbReference type="EMBL" id="KAF5948906.1"/>
    </source>
</evidence>
<reference evidence="2" key="1">
    <citation type="journal article" date="2020" name="Nat. Commun.">
        <title>Genome assembly of wild tea tree DASZ reveals pedigree and selection history of tea varieties.</title>
        <authorList>
            <person name="Zhang W."/>
            <person name="Zhang Y."/>
            <person name="Qiu H."/>
            <person name="Guo Y."/>
            <person name="Wan H."/>
            <person name="Zhang X."/>
            <person name="Scossa F."/>
            <person name="Alseekh S."/>
            <person name="Zhang Q."/>
            <person name="Wang P."/>
            <person name="Xu L."/>
            <person name="Schmidt M.H."/>
            <person name="Jia X."/>
            <person name="Li D."/>
            <person name="Zhu A."/>
            <person name="Guo F."/>
            <person name="Chen W."/>
            <person name="Ni D."/>
            <person name="Usadel B."/>
            <person name="Fernie A.R."/>
            <person name="Wen W."/>
        </authorList>
    </citation>
    <scope>NUCLEOTIDE SEQUENCE [LARGE SCALE GENOMIC DNA]</scope>
    <source>
        <strain evidence="2">cv. G240</strain>
    </source>
</reference>
<sequence>MAKKEQTDMHGDSDLSQTSGSFIKIKNDLKQLLESMLPHEKSKLFEELNIIFNFKLAHKMQTVIHEEPRHEPVQKRSKNQGHKFNLISNHAITKIPSSPIPHSTSIPILSASQTTTTYKSPTKCHKQTTINVSFFSMAQSSDRSKSAGVLETTMDLRPGREPTTKIQNEVLSKSLHRCHLRYQ</sequence>
<reference evidence="1 2" key="2">
    <citation type="submission" date="2020-07" db="EMBL/GenBank/DDBJ databases">
        <title>Genome assembly of wild tea tree DASZ reveals pedigree and selection history of tea varieties.</title>
        <authorList>
            <person name="Zhang W."/>
        </authorList>
    </citation>
    <scope>NUCLEOTIDE SEQUENCE [LARGE SCALE GENOMIC DNA]</scope>
    <source>
        <strain evidence="2">cv. G240</strain>
        <tissue evidence="1">Leaf</tissue>
    </source>
</reference>
<dbReference type="AlphaFoldDB" id="A0A7J7HAV8"/>
<proteinExistence type="predicted"/>
<comment type="caution">
    <text evidence="1">The sequence shown here is derived from an EMBL/GenBank/DDBJ whole genome shotgun (WGS) entry which is preliminary data.</text>
</comment>
<organism evidence="1 2">
    <name type="scientific">Camellia sinensis</name>
    <name type="common">Tea plant</name>
    <name type="synonym">Thea sinensis</name>
    <dbReference type="NCBI Taxonomy" id="4442"/>
    <lineage>
        <taxon>Eukaryota</taxon>
        <taxon>Viridiplantae</taxon>
        <taxon>Streptophyta</taxon>
        <taxon>Embryophyta</taxon>
        <taxon>Tracheophyta</taxon>
        <taxon>Spermatophyta</taxon>
        <taxon>Magnoliopsida</taxon>
        <taxon>eudicotyledons</taxon>
        <taxon>Gunneridae</taxon>
        <taxon>Pentapetalae</taxon>
        <taxon>asterids</taxon>
        <taxon>Ericales</taxon>
        <taxon>Theaceae</taxon>
        <taxon>Camellia</taxon>
    </lineage>
</organism>
<gene>
    <name evidence="1" type="ORF">HYC85_014863</name>
</gene>
<keyword evidence="2" id="KW-1185">Reference proteome</keyword>
<protein>
    <submittedName>
        <fullName evidence="1">Uncharacterized protein</fullName>
    </submittedName>
</protein>
<name>A0A7J7HAV8_CAMSI</name>
<dbReference type="EMBL" id="JACBKZ010000006">
    <property type="protein sequence ID" value="KAF5948906.1"/>
    <property type="molecule type" value="Genomic_DNA"/>
</dbReference>
<evidence type="ECO:0000313" key="2">
    <source>
        <dbReference type="Proteomes" id="UP000593564"/>
    </source>
</evidence>
<dbReference type="Proteomes" id="UP000593564">
    <property type="component" value="Unassembled WGS sequence"/>
</dbReference>
<accession>A0A7J7HAV8</accession>